<dbReference type="EMBL" id="KZ819802">
    <property type="protein sequence ID" value="PWN52019.1"/>
    <property type="molecule type" value="Genomic_DNA"/>
</dbReference>
<accession>A0ACD0P1R1</accession>
<protein>
    <submittedName>
        <fullName evidence="1">Uncharacterized protein</fullName>
    </submittedName>
</protein>
<keyword evidence="2" id="KW-1185">Reference proteome</keyword>
<proteinExistence type="predicted"/>
<evidence type="ECO:0000313" key="2">
    <source>
        <dbReference type="Proteomes" id="UP000245626"/>
    </source>
</evidence>
<organism evidence="1 2">
    <name type="scientific">Violaceomyces palustris</name>
    <dbReference type="NCBI Taxonomy" id="1673888"/>
    <lineage>
        <taxon>Eukaryota</taxon>
        <taxon>Fungi</taxon>
        <taxon>Dikarya</taxon>
        <taxon>Basidiomycota</taxon>
        <taxon>Ustilaginomycotina</taxon>
        <taxon>Ustilaginomycetes</taxon>
        <taxon>Violaceomycetales</taxon>
        <taxon>Violaceomycetaceae</taxon>
        <taxon>Violaceomyces</taxon>
    </lineage>
</organism>
<dbReference type="Proteomes" id="UP000245626">
    <property type="component" value="Unassembled WGS sequence"/>
</dbReference>
<evidence type="ECO:0000313" key="1">
    <source>
        <dbReference type="EMBL" id="PWN52019.1"/>
    </source>
</evidence>
<name>A0ACD0P1R1_9BASI</name>
<sequence>MLVPVWQQWQRPHVRSERVGKRAKGWTRRCMDSNDDNRIHRTIRLWQPFCSSILAVRSVPAEQTPSSTTDLEPPLPFPTLARHTLFVLTDRTLPPRGSFLNRNSLSHNSLDGDGDGCGGGWRWMNEGKRDETGKLGGRGSMAMGTSQPRTHARSPPCLSHASVRFRQTQTPSTPPTRLWLKRSGGM</sequence>
<reference evidence="1 2" key="1">
    <citation type="journal article" date="2018" name="Mol. Biol. Evol.">
        <title>Broad Genomic Sampling Reveals a Smut Pathogenic Ancestry of the Fungal Clade Ustilaginomycotina.</title>
        <authorList>
            <person name="Kijpornyongpan T."/>
            <person name="Mondo S.J."/>
            <person name="Barry K."/>
            <person name="Sandor L."/>
            <person name="Lee J."/>
            <person name="Lipzen A."/>
            <person name="Pangilinan J."/>
            <person name="LaButti K."/>
            <person name="Hainaut M."/>
            <person name="Henrissat B."/>
            <person name="Grigoriev I.V."/>
            <person name="Spatafora J.W."/>
            <person name="Aime M.C."/>
        </authorList>
    </citation>
    <scope>NUCLEOTIDE SEQUENCE [LARGE SCALE GENOMIC DNA]</scope>
    <source>
        <strain evidence="1 2">SA 807</strain>
    </source>
</reference>
<gene>
    <name evidence="1" type="ORF">IE53DRAFT_25158</name>
</gene>